<dbReference type="EMBL" id="CP133217">
    <property type="protein sequence ID" value="WML86042.1"/>
    <property type="molecule type" value="Genomic_DNA"/>
</dbReference>
<name>A0AA51MPF8_9GAMM</name>
<dbReference type="EMBL" id="JAVFKN010000023">
    <property type="protein sequence ID" value="MDQ5769933.1"/>
    <property type="molecule type" value="Genomic_DNA"/>
</dbReference>
<dbReference type="AlphaFoldDB" id="A0AA51MPF8"/>
<dbReference type="GO" id="GO:0003677">
    <property type="term" value="F:DNA binding"/>
    <property type="evidence" value="ECO:0007669"/>
    <property type="project" value="UniProtKB-KW"/>
</dbReference>
<dbReference type="Proteomes" id="UP001223336">
    <property type="component" value="Unassembled WGS sequence"/>
</dbReference>
<dbReference type="Proteomes" id="UP001229862">
    <property type="component" value="Chromosome"/>
</dbReference>
<dbReference type="InterPro" id="IPR013321">
    <property type="entry name" value="Arc_rbn_hlx_hlx"/>
</dbReference>
<dbReference type="InterPro" id="IPR010985">
    <property type="entry name" value="Ribbon_hlx_hlx"/>
</dbReference>
<reference evidence="3 4" key="1">
    <citation type="submission" date="2023-08" db="EMBL/GenBank/DDBJ databases">
        <title>New molecular markers tilS and rpoB for phylogenetic and monitoring studies of the genus Thiothrix biodiversity.</title>
        <authorList>
            <person name="Ravin N.V."/>
            <person name="Smolyakov D."/>
            <person name="Markov N.D."/>
            <person name="Beletsky A.V."/>
            <person name="Mardanov A.V."/>
            <person name="Rudenko T.S."/>
            <person name="Grabovich M.Y."/>
        </authorList>
    </citation>
    <scope>NUCLEOTIDE SEQUENCE</scope>
    <source>
        <strain evidence="3">DNT52</strain>
        <strain evidence="2 4">H33</strain>
    </source>
</reference>
<dbReference type="Pfam" id="PF03869">
    <property type="entry name" value="Arc"/>
    <property type="match status" value="1"/>
</dbReference>
<accession>A0AA51MPF8</accession>
<keyword evidence="3" id="KW-0238">DNA-binding</keyword>
<dbReference type="GO" id="GO:0006355">
    <property type="term" value="P:regulation of DNA-templated transcription"/>
    <property type="evidence" value="ECO:0007669"/>
    <property type="project" value="InterPro"/>
</dbReference>
<dbReference type="InterPro" id="IPR005569">
    <property type="entry name" value="Arc_DNA-bd_dom"/>
</dbReference>
<evidence type="ECO:0000259" key="1">
    <source>
        <dbReference type="Pfam" id="PF03869"/>
    </source>
</evidence>
<feature type="domain" description="Arc-like DNA binding" evidence="1">
    <location>
        <begin position="9"/>
        <end position="43"/>
    </location>
</feature>
<proteinExistence type="predicted"/>
<evidence type="ECO:0000313" key="2">
    <source>
        <dbReference type="EMBL" id="MDQ5769933.1"/>
    </source>
</evidence>
<keyword evidence="4" id="KW-1185">Reference proteome</keyword>
<protein>
    <submittedName>
        <fullName evidence="3">Arc family DNA-binding protein</fullName>
    </submittedName>
</protein>
<dbReference type="Gene3D" id="1.10.1220.10">
    <property type="entry name" value="Met repressor-like"/>
    <property type="match status" value="1"/>
</dbReference>
<dbReference type="RefSeq" id="WP_308135730.1">
    <property type="nucleotide sequence ID" value="NZ_CP133197.1"/>
</dbReference>
<dbReference type="SUPFAM" id="SSF47598">
    <property type="entry name" value="Ribbon-helix-helix"/>
    <property type="match status" value="1"/>
</dbReference>
<sequence>MEKSSIRITLRIPEQLHEKLTDSANTGTRSLNSEIVKRLEESYCVELVNQPLTVEDVRRISAQVLHEKLKSLDVELLENTEDKRRP</sequence>
<evidence type="ECO:0000313" key="4">
    <source>
        <dbReference type="Proteomes" id="UP001223336"/>
    </source>
</evidence>
<gene>
    <name evidence="2" type="ORF">RCC75_15435</name>
    <name evidence="3" type="ORF">RCG00_17295</name>
</gene>
<evidence type="ECO:0000313" key="3">
    <source>
        <dbReference type="EMBL" id="WML86042.1"/>
    </source>
</evidence>
<organism evidence="3">
    <name type="scientific">Thiothrix subterranea</name>
    <dbReference type="NCBI Taxonomy" id="2735563"/>
    <lineage>
        <taxon>Bacteria</taxon>
        <taxon>Pseudomonadati</taxon>
        <taxon>Pseudomonadota</taxon>
        <taxon>Gammaproteobacteria</taxon>
        <taxon>Thiotrichales</taxon>
        <taxon>Thiotrichaceae</taxon>
        <taxon>Thiothrix</taxon>
    </lineage>
</organism>